<dbReference type="PROSITE" id="PS00150">
    <property type="entry name" value="ACYLPHOSPHATASE_1"/>
    <property type="match status" value="1"/>
</dbReference>
<dbReference type="KEGG" id="sta:STHERM_c20090"/>
<reference key="1">
    <citation type="submission" date="2009-08" db="EMBL/GenBank/DDBJ databases">
        <title>The genome sequence of Spirochaeta thermophila DSM6192.</title>
        <authorList>
            <person name="Angelov A."/>
            <person name="Mientus M."/>
            <person name="Wittenberg S."/>
            <person name="Lehmann R."/>
            <person name="Liesegang H."/>
            <person name="Daniel R."/>
            <person name="Liebl W."/>
        </authorList>
    </citation>
    <scope>NUCLEOTIDE SEQUENCE</scope>
    <source>
        <strain>DSM 6192</strain>
    </source>
</reference>
<keyword evidence="4 5" id="KW-0378">Hydrolase</keyword>
<evidence type="ECO:0000256" key="1">
    <source>
        <dbReference type="ARBA" id="ARBA00005614"/>
    </source>
</evidence>
<comment type="similarity">
    <text evidence="1 6">Belongs to the acylphosphatase family.</text>
</comment>
<dbReference type="AlphaFoldDB" id="E0RQG8"/>
<dbReference type="HOGENOM" id="CLU_141932_3_2_12"/>
<dbReference type="PROSITE" id="PS00151">
    <property type="entry name" value="ACYLPHOSPHATASE_2"/>
    <property type="match status" value="1"/>
</dbReference>
<dbReference type="InterPro" id="IPR017968">
    <property type="entry name" value="Acylphosphatase_CS"/>
</dbReference>
<name>E0RQG8_WINT6</name>
<feature type="active site" evidence="4">
    <location>
        <position position="36"/>
    </location>
</feature>
<gene>
    <name evidence="8" type="ordered locus">STHERM_c20090</name>
</gene>
<dbReference type="RefSeq" id="WP_013314783.1">
    <property type="nucleotide sequence ID" value="NC_014484.1"/>
</dbReference>
<evidence type="ECO:0000313" key="8">
    <source>
        <dbReference type="EMBL" id="ADN02944.1"/>
    </source>
</evidence>
<dbReference type="PRINTS" id="PR00112">
    <property type="entry name" value="ACYLPHPHTASE"/>
</dbReference>
<dbReference type="EMBL" id="CP001698">
    <property type="protein sequence ID" value="ADN02944.1"/>
    <property type="molecule type" value="Genomic_DNA"/>
</dbReference>
<dbReference type="eggNOG" id="COG1254">
    <property type="taxonomic scope" value="Bacteria"/>
</dbReference>
<dbReference type="SUPFAM" id="SSF54975">
    <property type="entry name" value="Acylphosphatase/BLUF domain-like"/>
    <property type="match status" value="1"/>
</dbReference>
<dbReference type="Proteomes" id="UP000001296">
    <property type="component" value="Chromosome"/>
</dbReference>
<dbReference type="PROSITE" id="PS51160">
    <property type="entry name" value="ACYLPHOSPHATASE_3"/>
    <property type="match status" value="1"/>
</dbReference>
<dbReference type="PANTHER" id="PTHR47268:SF4">
    <property type="entry name" value="ACYLPHOSPHATASE"/>
    <property type="match status" value="1"/>
</dbReference>
<evidence type="ECO:0000256" key="2">
    <source>
        <dbReference type="ARBA" id="ARBA00012150"/>
    </source>
</evidence>
<reference evidence="8 9" key="2">
    <citation type="journal article" date="2010" name="J. Bacteriol.">
        <title>Genome sequence of the polysaccharide-degrading, thermophilic anaerobe Spirochaeta thermophila DSM 6192.</title>
        <authorList>
            <person name="Angelov A."/>
            <person name="Liebl S."/>
            <person name="Ballschmiter M."/>
            <person name="Bomeke M."/>
            <person name="Lehmann R."/>
            <person name="Liesegang H."/>
            <person name="Daniel R."/>
            <person name="Liebl W."/>
        </authorList>
    </citation>
    <scope>NUCLEOTIDE SEQUENCE [LARGE SCALE GENOMIC DNA]</scope>
    <source>
        <strain evidence="9">ATCC 49972 / DSM 6192 / RI 19.B1</strain>
    </source>
</reference>
<evidence type="ECO:0000256" key="4">
    <source>
        <dbReference type="PROSITE-ProRule" id="PRU00520"/>
    </source>
</evidence>
<evidence type="ECO:0000256" key="6">
    <source>
        <dbReference type="RuleBase" id="RU004168"/>
    </source>
</evidence>
<dbReference type="PANTHER" id="PTHR47268">
    <property type="entry name" value="ACYLPHOSPHATASE"/>
    <property type="match status" value="1"/>
</dbReference>
<evidence type="ECO:0000259" key="7">
    <source>
        <dbReference type="PROSITE" id="PS51160"/>
    </source>
</evidence>
<dbReference type="Pfam" id="PF00708">
    <property type="entry name" value="Acylphosphatase"/>
    <property type="match status" value="1"/>
</dbReference>
<comment type="catalytic activity">
    <reaction evidence="3 4 5">
        <text>an acyl phosphate + H2O = a carboxylate + phosphate + H(+)</text>
        <dbReference type="Rhea" id="RHEA:14965"/>
        <dbReference type="ChEBI" id="CHEBI:15377"/>
        <dbReference type="ChEBI" id="CHEBI:15378"/>
        <dbReference type="ChEBI" id="CHEBI:29067"/>
        <dbReference type="ChEBI" id="CHEBI:43474"/>
        <dbReference type="ChEBI" id="CHEBI:59918"/>
        <dbReference type="EC" id="3.6.1.7"/>
    </reaction>
</comment>
<protein>
    <recommendedName>
        <fullName evidence="2 4">Acylphosphatase</fullName>
        <ecNumber evidence="2 4">3.6.1.7</ecNumber>
    </recommendedName>
</protein>
<dbReference type="EC" id="3.6.1.7" evidence="2 4"/>
<evidence type="ECO:0000256" key="3">
    <source>
        <dbReference type="ARBA" id="ARBA00047645"/>
    </source>
</evidence>
<dbReference type="GO" id="GO:0003998">
    <property type="term" value="F:acylphosphatase activity"/>
    <property type="evidence" value="ECO:0007669"/>
    <property type="project" value="UniProtKB-EC"/>
</dbReference>
<dbReference type="Gene3D" id="3.30.70.100">
    <property type="match status" value="1"/>
</dbReference>
<proteinExistence type="inferred from homology"/>
<dbReference type="InterPro" id="IPR001792">
    <property type="entry name" value="Acylphosphatase-like_dom"/>
</dbReference>
<feature type="active site" evidence="4">
    <location>
        <position position="18"/>
    </location>
</feature>
<dbReference type="InterPro" id="IPR020456">
    <property type="entry name" value="Acylphosphatase"/>
</dbReference>
<dbReference type="PaxDb" id="665571-STHERM_c20090"/>
<evidence type="ECO:0000313" key="9">
    <source>
        <dbReference type="Proteomes" id="UP000001296"/>
    </source>
</evidence>
<feature type="domain" description="Acylphosphatase-like" evidence="7">
    <location>
        <begin position="3"/>
        <end position="90"/>
    </location>
</feature>
<organism evidence="8 9">
    <name type="scientific">Winmispira thermophila (strain ATCC 49972 / DSM 6192 / RI 19.B1)</name>
    <name type="common">Spirochaeta thermophila</name>
    <dbReference type="NCBI Taxonomy" id="665571"/>
    <lineage>
        <taxon>Bacteria</taxon>
        <taxon>Pseudomonadati</taxon>
        <taxon>Spirochaetota</taxon>
        <taxon>Spirochaetia</taxon>
        <taxon>Winmispirales</taxon>
        <taxon>Winmispiraceae</taxon>
        <taxon>Winmispira</taxon>
    </lineage>
</organism>
<sequence length="90" mass="10189">MKAFFARVEGRVQGVGFRYACLQKARALGLVGWVRNTPDGAVEVYAEGPEAALEELARWLHKGPLYAQVLKVDIHPMEPTGHHHEFMIRY</sequence>
<dbReference type="InterPro" id="IPR036046">
    <property type="entry name" value="Acylphosphatase-like_dom_sf"/>
</dbReference>
<accession>E0RQG8</accession>
<evidence type="ECO:0000256" key="5">
    <source>
        <dbReference type="RuleBase" id="RU000553"/>
    </source>
</evidence>